<accession>M5U9A1</accession>
<gene>
    <name evidence="1" type="ORF">RSSM_05991</name>
</gene>
<dbReference type="Proteomes" id="UP000011885">
    <property type="component" value="Unassembled WGS sequence"/>
</dbReference>
<proteinExistence type="predicted"/>
<name>M5U9A1_9BACT</name>
<dbReference type="PATRIC" id="fig|1263870.3.peg.6348"/>
<evidence type="ECO:0000313" key="1">
    <source>
        <dbReference type="EMBL" id="EMI52558.1"/>
    </source>
</evidence>
<sequence length="172" mass="18946">MVYDVRLSQKGRVSGVFAQAMQRNGLDETSRAPVNRDVIAAAKRADVFDQDESFQIVFLQESAKKIDRLFLDLLKEDEQVESIGLSLVTDTPILQMTDRLAHVNATEVKHQQPISLQLGSGADDKELETLRDLLGDQTFMPLSPMTANMNAGGESLSSSGTDVISRVLILVR</sequence>
<keyword evidence="2" id="KW-1185">Reference proteome</keyword>
<protein>
    <submittedName>
        <fullName evidence="1">Uncharacterized protein</fullName>
    </submittedName>
</protein>
<organism evidence="1 2">
    <name type="scientific">Rhodopirellula sallentina SM41</name>
    <dbReference type="NCBI Taxonomy" id="1263870"/>
    <lineage>
        <taxon>Bacteria</taxon>
        <taxon>Pseudomonadati</taxon>
        <taxon>Planctomycetota</taxon>
        <taxon>Planctomycetia</taxon>
        <taxon>Pirellulales</taxon>
        <taxon>Pirellulaceae</taxon>
        <taxon>Rhodopirellula</taxon>
    </lineage>
</organism>
<reference evidence="1 2" key="1">
    <citation type="journal article" date="2013" name="Mar. Genomics">
        <title>Expression of sulfatases in Rhodopirellula baltica and the diversity of sulfatases in the genus Rhodopirellula.</title>
        <authorList>
            <person name="Wegner C.E."/>
            <person name="Richter-Heitmann T."/>
            <person name="Klindworth A."/>
            <person name="Klockow C."/>
            <person name="Richter M."/>
            <person name="Achstetter T."/>
            <person name="Glockner F.O."/>
            <person name="Harder J."/>
        </authorList>
    </citation>
    <scope>NUCLEOTIDE SEQUENCE [LARGE SCALE GENOMIC DNA]</scope>
    <source>
        <strain evidence="1 2">SM41</strain>
    </source>
</reference>
<dbReference type="AlphaFoldDB" id="M5U9A1"/>
<comment type="caution">
    <text evidence="1">The sequence shown here is derived from an EMBL/GenBank/DDBJ whole genome shotgun (WGS) entry which is preliminary data.</text>
</comment>
<dbReference type="EMBL" id="ANOH01000420">
    <property type="protein sequence ID" value="EMI52558.1"/>
    <property type="molecule type" value="Genomic_DNA"/>
</dbReference>
<evidence type="ECO:0000313" key="2">
    <source>
        <dbReference type="Proteomes" id="UP000011885"/>
    </source>
</evidence>